<evidence type="ECO:0000313" key="2">
    <source>
        <dbReference type="EMBL" id="PYI00015.1"/>
    </source>
</evidence>
<keyword evidence="3" id="KW-1185">Reference proteome</keyword>
<dbReference type="Gene3D" id="1.20.1170.10">
    <property type="match status" value="1"/>
</dbReference>
<sequence>MSNAIDDETAWLPKNQTVNRKDASDSNGDDDDTVFALGDADMGALNRYLHGGRVLPLDRDSYTSTVGIIDNSLMTTSIWGKVDELINVYKSIHSDCSGFLGYNDSDQERKKRSKKLDSDDSDFSKLCTWDKMNTLAQQIYEYSDNAGDTSAEDSYGMMLQLCGDYNKSNDQKQRDEYRQNIVAITEELLGDIGPIQTHITKVKSALEDFDKSGETQATKLETLETDMTAILNKDLGDVKSLQADIDSQTKDIASDQKESTRIGPSPIAGTIAGPIMFAKFQSTINDYEGRIDALNKLIKDENEKIQIHKTLQANVTSIKVNSILASCIKSSLTSVALHNQAINLSNLIGPALETIEKPERGWNVMGTMVQDLHDKVSKFEDQVPPLLLTQAKLDKIAKEWLKLNKYVTSYIQNAQLRPQVTVTTLDDYLEQLKKVNDSS</sequence>
<evidence type="ECO:0000313" key="3">
    <source>
        <dbReference type="Proteomes" id="UP000247810"/>
    </source>
</evidence>
<organism evidence="2 3">
    <name type="scientific">Aspergillus ellipticus CBS 707.79</name>
    <dbReference type="NCBI Taxonomy" id="1448320"/>
    <lineage>
        <taxon>Eukaryota</taxon>
        <taxon>Fungi</taxon>
        <taxon>Dikarya</taxon>
        <taxon>Ascomycota</taxon>
        <taxon>Pezizomycotina</taxon>
        <taxon>Eurotiomycetes</taxon>
        <taxon>Eurotiomycetidae</taxon>
        <taxon>Eurotiales</taxon>
        <taxon>Aspergillaceae</taxon>
        <taxon>Aspergillus</taxon>
        <taxon>Aspergillus subgen. Circumdati</taxon>
    </lineage>
</organism>
<accession>A0A319DUR6</accession>
<reference evidence="2 3" key="1">
    <citation type="submission" date="2018-02" db="EMBL/GenBank/DDBJ databases">
        <title>The genomes of Aspergillus section Nigri reveals drivers in fungal speciation.</title>
        <authorList>
            <consortium name="DOE Joint Genome Institute"/>
            <person name="Vesth T.C."/>
            <person name="Nybo J."/>
            <person name="Theobald S."/>
            <person name="Brandl J."/>
            <person name="Frisvad J.C."/>
            <person name="Nielsen K.F."/>
            <person name="Lyhne E.K."/>
            <person name="Kogle M.E."/>
            <person name="Kuo A."/>
            <person name="Riley R."/>
            <person name="Clum A."/>
            <person name="Nolan M."/>
            <person name="Lipzen A."/>
            <person name="Salamov A."/>
            <person name="Henrissat B."/>
            <person name="Wiebenga A."/>
            <person name="De vries R.P."/>
            <person name="Grigoriev I.V."/>
            <person name="Mortensen U.H."/>
            <person name="Andersen M.R."/>
            <person name="Baker S.E."/>
        </authorList>
    </citation>
    <scope>NUCLEOTIDE SEQUENCE [LARGE SCALE GENOMIC DNA]</scope>
    <source>
        <strain evidence="2 3">CBS 707.79</strain>
    </source>
</reference>
<evidence type="ECO:0000256" key="1">
    <source>
        <dbReference type="SAM" id="MobiDB-lite"/>
    </source>
</evidence>
<dbReference type="SUPFAM" id="SSF58100">
    <property type="entry name" value="Bacterial hemolysins"/>
    <property type="match status" value="1"/>
</dbReference>
<gene>
    <name evidence="2" type="ORF">BO71DRAFT_414954</name>
</gene>
<name>A0A319DUR6_9EURO</name>
<dbReference type="OrthoDB" id="4494488at2759"/>
<dbReference type="AlphaFoldDB" id="A0A319DUR6"/>
<feature type="region of interest" description="Disordered" evidence="1">
    <location>
        <begin position="1"/>
        <end position="30"/>
    </location>
</feature>
<proteinExistence type="predicted"/>
<dbReference type="CDD" id="cd22656">
    <property type="entry name" value="ClyA_Cry6Aa-like"/>
    <property type="match status" value="1"/>
</dbReference>
<protein>
    <submittedName>
        <fullName evidence="2">Uncharacterized protein</fullName>
    </submittedName>
</protein>
<dbReference type="VEuPathDB" id="FungiDB:BO71DRAFT_414954"/>
<dbReference type="Proteomes" id="UP000247810">
    <property type="component" value="Unassembled WGS sequence"/>
</dbReference>
<dbReference type="EMBL" id="KZ825797">
    <property type="protein sequence ID" value="PYI00015.1"/>
    <property type="molecule type" value="Genomic_DNA"/>
</dbReference>